<protein>
    <submittedName>
        <fullName evidence="2">Uncharacterized protein</fullName>
    </submittedName>
</protein>
<accession>A0A1F5SLU9</accession>
<dbReference type="EMBL" id="MFGB01000006">
    <property type="protein sequence ID" value="OGF27675.1"/>
    <property type="molecule type" value="Genomic_DNA"/>
</dbReference>
<feature type="region of interest" description="Disordered" evidence="1">
    <location>
        <begin position="62"/>
        <end position="98"/>
    </location>
</feature>
<dbReference type="Proteomes" id="UP000178367">
    <property type="component" value="Unassembled WGS sequence"/>
</dbReference>
<sequence length="175" mass="19595">MERWAIRPQSGREPLGPPCLMGGSPGRPRYWTQLRPFAWRAKNRGCRGHLFSFFKGWARGAEVSPDTGGPRASGGGRWGDVSSRAPALGKSKPYGGRSRADIRRGRLIFFDQKAWIRRPTAEHCGRSKADAPHRYSRFQCPETNRNSAEEPYREWSAGDQDGPANLITGRKIGNE</sequence>
<evidence type="ECO:0000256" key="1">
    <source>
        <dbReference type="SAM" id="MobiDB-lite"/>
    </source>
</evidence>
<dbReference type="AlphaFoldDB" id="A0A1F5SLU9"/>
<name>A0A1F5SLU9_9BACT</name>
<evidence type="ECO:0000313" key="2">
    <source>
        <dbReference type="EMBL" id="OGF27675.1"/>
    </source>
</evidence>
<reference evidence="2 3" key="1">
    <citation type="journal article" date="2016" name="Nat. Commun.">
        <title>Thousands of microbial genomes shed light on interconnected biogeochemical processes in an aquifer system.</title>
        <authorList>
            <person name="Anantharaman K."/>
            <person name="Brown C.T."/>
            <person name="Hug L.A."/>
            <person name="Sharon I."/>
            <person name="Castelle C.J."/>
            <person name="Probst A.J."/>
            <person name="Thomas B.C."/>
            <person name="Singh A."/>
            <person name="Wilkins M.J."/>
            <person name="Karaoz U."/>
            <person name="Brodie E.L."/>
            <person name="Williams K.H."/>
            <person name="Hubbard S.S."/>
            <person name="Banfield J.F."/>
        </authorList>
    </citation>
    <scope>NUCLEOTIDE SEQUENCE [LARGE SCALE GENOMIC DNA]</scope>
</reference>
<gene>
    <name evidence="2" type="ORF">A2227_03805</name>
</gene>
<evidence type="ECO:0000313" key="3">
    <source>
        <dbReference type="Proteomes" id="UP000178367"/>
    </source>
</evidence>
<proteinExistence type="predicted"/>
<feature type="region of interest" description="Disordered" evidence="1">
    <location>
        <begin position="135"/>
        <end position="175"/>
    </location>
</feature>
<comment type="caution">
    <text evidence="2">The sequence shown here is derived from an EMBL/GenBank/DDBJ whole genome shotgun (WGS) entry which is preliminary data.</text>
</comment>
<organism evidence="2 3">
    <name type="scientific">Candidatus Falkowbacteria bacterium RIFOXYA2_FULL_47_19</name>
    <dbReference type="NCBI Taxonomy" id="1797994"/>
    <lineage>
        <taxon>Bacteria</taxon>
        <taxon>Candidatus Falkowiibacteriota</taxon>
    </lineage>
</organism>
<feature type="region of interest" description="Disordered" evidence="1">
    <location>
        <begin position="1"/>
        <end position="21"/>
    </location>
</feature>